<name>A0AAP0QY51_9ROSI</name>
<organism evidence="2 3">
    <name type="scientific">Citrus x changshan-huyou</name>
    <dbReference type="NCBI Taxonomy" id="2935761"/>
    <lineage>
        <taxon>Eukaryota</taxon>
        <taxon>Viridiplantae</taxon>
        <taxon>Streptophyta</taxon>
        <taxon>Embryophyta</taxon>
        <taxon>Tracheophyta</taxon>
        <taxon>Spermatophyta</taxon>
        <taxon>Magnoliopsida</taxon>
        <taxon>eudicotyledons</taxon>
        <taxon>Gunneridae</taxon>
        <taxon>Pentapetalae</taxon>
        <taxon>rosids</taxon>
        <taxon>malvids</taxon>
        <taxon>Sapindales</taxon>
        <taxon>Rutaceae</taxon>
        <taxon>Aurantioideae</taxon>
        <taxon>Citrus</taxon>
    </lineage>
</organism>
<feature type="region of interest" description="Disordered" evidence="1">
    <location>
        <begin position="200"/>
        <end position="228"/>
    </location>
</feature>
<dbReference type="AlphaFoldDB" id="A0AAP0QY51"/>
<dbReference type="Proteomes" id="UP001428341">
    <property type="component" value="Unassembled WGS sequence"/>
</dbReference>
<accession>A0AAP0QY51</accession>
<evidence type="ECO:0000313" key="3">
    <source>
        <dbReference type="Proteomes" id="UP001428341"/>
    </source>
</evidence>
<dbReference type="EMBL" id="JBCGBO010000002">
    <property type="protein sequence ID" value="KAK9223242.1"/>
    <property type="molecule type" value="Genomic_DNA"/>
</dbReference>
<sequence length="259" mass="28508">MGIHQRTIARYAVIVLSGNMTFVLREEGERGGCTSTSPAVMSRYQLAGFPRPGEETRSTAVGETCIPTRESRHEDHATTHDYGNGASTSERWESNGLGLKECLNSGEAYKKVANEGVCGEEALRGEILIVVELVEERSWSWSSREPKSRINILAPSVGTGTRSQACQDLLDQAKASRLSSIQKFLRHAKAHQVSKPVLWRDQKPSVTGSARPREGEQTPKHSKISKACKGSPSLKACFMARPEAKRARICSTKRRRADS</sequence>
<evidence type="ECO:0000256" key="1">
    <source>
        <dbReference type="SAM" id="MobiDB-lite"/>
    </source>
</evidence>
<evidence type="ECO:0000313" key="2">
    <source>
        <dbReference type="EMBL" id="KAK9223242.1"/>
    </source>
</evidence>
<comment type="caution">
    <text evidence="2">The sequence shown here is derived from an EMBL/GenBank/DDBJ whole genome shotgun (WGS) entry which is preliminary data.</text>
</comment>
<protein>
    <submittedName>
        <fullName evidence="2">Uncharacterized protein</fullName>
    </submittedName>
</protein>
<reference evidence="2 3" key="1">
    <citation type="submission" date="2024-05" db="EMBL/GenBank/DDBJ databases">
        <title>Haplotype-resolved chromosome-level genome assembly of Huyou (Citrus changshanensis).</title>
        <authorList>
            <person name="Miao C."/>
            <person name="Chen W."/>
            <person name="Wu Y."/>
            <person name="Wang L."/>
            <person name="Zhao S."/>
            <person name="Grierson D."/>
            <person name="Xu C."/>
            <person name="Chen K."/>
        </authorList>
    </citation>
    <scope>NUCLEOTIDE SEQUENCE [LARGE SCALE GENOMIC DNA]</scope>
    <source>
        <strain evidence="2">01-14</strain>
        <tissue evidence="2">Leaf</tissue>
    </source>
</reference>
<gene>
    <name evidence="2" type="ORF">WN944_011684</name>
</gene>
<keyword evidence="3" id="KW-1185">Reference proteome</keyword>
<proteinExistence type="predicted"/>